<dbReference type="EMBL" id="RBNI01009801">
    <property type="protein sequence ID" value="RUP44015.1"/>
    <property type="molecule type" value="Genomic_DNA"/>
</dbReference>
<dbReference type="Proteomes" id="UP000268093">
    <property type="component" value="Unassembled WGS sequence"/>
</dbReference>
<evidence type="ECO:0000256" key="1">
    <source>
        <dbReference type="SAM" id="MobiDB-lite"/>
    </source>
</evidence>
<feature type="region of interest" description="Disordered" evidence="1">
    <location>
        <begin position="26"/>
        <end position="57"/>
    </location>
</feature>
<name>A0A433CZK8_9FUNG</name>
<proteinExistence type="predicted"/>
<dbReference type="AlphaFoldDB" id="A0A433CZK8"/>
<feature type="compositionally biased region" description="Low complexity" evidence="1">
    <location>
        <begin position="263"/>
        <end position="277"/>
    </location>
</feature>
<gene>
    <name evidence="2" type="ORF">BC936DRAFT_150074</name>
</gene>
<organism evidence="2 3">
    <name type="scientific">Jimgerdemannia flammicorona</name>
    <dbReference type="NCBI Taxonomy" id="994334"/>
    <lineage>
        <taxon>Eukaryota</taxon>
        <taxon>Fungi</taxon>
        <taxon>Fungi incertae sedis</taxon>
        <taxon>Mucoromycota</taxon>
        <taxon>Mucoromycotina</taxon>
        <taxon>Endogonomycetes</taxon>
        <taxon>Endogonales</taxon>
        <taxon>Endogonaceae</taxon>
        <taxon>Jimgerdemannia</taxon>
    </lineage>
</organism>
<feature type="non-terminal residue" evidence="2">
    <location>
        <position position="1"/>
    </location>
</feature>
<feature type="region of interest" description="Disordered" evidence="1">
    <location>
        <begin position="253"/>
        <end position="277"/>
    </location>
</feature>
<keyword evidence="3" id="KW-1185">Reference proteome</keyword>
<accession>A0A433CZK8</accession>
<evidence type="ECO:0000313" key="2">
    <source>
        <dbReference type="EMBL" id="RUP44015.1"/>
    </source>
</evidence>
<reference evidence="2 3" key="1">
    <citation type="journal article" date="2018" name="New Phytol.">
        <title>Phylogenomics of Endogonaceae and evolution of mycorrhizas within Mucoromycota.</title>
        <authorList>
            <person name="Chang Y."/>
            <person name="Desiro A."/>
            <person name="Na H."/>
            <person name="Sandor L."/>
            <person name="Lipzen A."/>
            <person name="Clum A."/>
            <person name="Barry K."/>
            <person name="Grigoriev I.V."/>
            <person name="Martin F.M."/>
            <person name="Stajich J.E."/>
            <person name="Smith M.E."/>
            <person name="Bonito G."/>
            <person name="Spatafora J.W."/>
        </authorList>
    </citation>
    <scope>NUCLEOTIDE SEQUENCE [LARGE SCALE GENOMIC DNA]</scope>
    <source>
        <strain evidence="2 3">GMNB39</strain>
    </source>
</reference>
<comment type="caution">
    <text evidence="2">The sequence shown here is derived from an EMBL/GenBank/DDBJ whole genome shotgun (WGS) entry which is preliminary data.</text>
</comment>
<feature type="compositionally biased region" description="Basic and acidic residues" evidence="1">
    <location>
        <begin position="36"/>
        <end position="57"/>
    </location>
</feature>
<protein>
    <submittedName>
        <fullName evidence="2">Uncharacterized protein</fullName>
    </submittedName>
</protein>
<evidence type="ECO:0000313" key="3">
    <source>
        <dbReference type="Proteomes" id="UP000268093"/>
    </source>
</evidence>
<sequence length="379" mass="42657">KKKKYVTIRNASEQIINFQGKLSEALSSEPLDSESEPEKEVPSTKKQKMDDNELPFSKDDVDKEIQESLGVESVGVGGVTRGLDEELDDELDDEEGLLHWNRISYQKKKTQKTLHPRNRNTLFIRLKKVQVTSGSCLQDGSAKMSYGLCQKMPTVISDPSRFSVIRLGEGVRRPESIEREDWSYFQRSLPLLRDIMTDECEKILFLLVQAESPSDLEKVSVRGTKAKRAGFSIQVLSRYIGFLDNLHVRDSPPEPACPRINTWDSASSSDTESSNDWDWQQAGIPSVKAKSSLNRARASEYYGAARMKTKTDLLARKWTSGGTEVGIVELSGGPQTADLPRYIKDHVRGLWSMRDLLNDIIVGPDFSSGNFAEMRYVQA</sequence>